<feature type="signal peptide" evidence="2">
    <location>
        <begin position="1"/>
        <end position="26"/>
    </location>
</feature>
<dbReference type="NCBIfam" id="NF041936">
    <property type="entry name" value="MXAN_0125_fam"/>
    <property type="match status" value="1"/>
</dbReference>
<evidence type="ECO:0008006" key="5">
    <source>
        <dbReference type="Google" id="ProtNLM"/>
    </source>
</evidence>
<keyword evidence="1" id="KW-1133">Transmembrane helix</keyword>
<evidence type="ECO:0000313" key="3">
    <source>
        <dbReference type="EMBL" id="ATB44569.1"/>
    </source>
</evidence>
<gene>
    <name evidence="3" type="ORF">MYMAC_000140</name>
</gene>
<feature type="transmembrane region" description="Helical" evidence="1">
    <location>
        <begin position="143"/>
        <end position="162"/>
    </location>
</feature>
<dbReference type="RefSeq" id="WP_095956648.1">
    <property type="nucleotide sequence ID" value="NZ_CP022203.1"/>
</dbReference>
<evidence type="ECO:0000256" key="1">
    <source>
        <dbReference type="SAM" id="Phobius"/>
    </source>
</evidence>
<proteinExistence type="predicted"/>
<sequence length="168" mass="17421">MQGRRVRAWLGCASALVLGLSGSARAESVPCACTTSNQSVVSEVPCLIFHASVSCGQSLVRNACEQTVTLVDWPLSSCPHSVCTQALAPGEEVGFIFGREEFETNRVAEQSHTVRMDGVDQPLTISAEVTCRDDPASSGMGCAAAPGALGAVGVALLAGAVMRRRRGA</sequence>
<keyword evidence="4" id="KW-1185">Reference proteome</keyword>
<evidence type="ECO:0000313" key="4">
    <source>
        <dbReference type="Proteomes" id="UP000217343"/>
    </source>
</evidence>
<dbReference type="KEGG" id="mmas:MYMAC_000140"/>
<dbReference type="OrthoDB" id="5383310at2"/>
<accession>A0A250JL08</accession>
<dbReference type="EMBL" id="CP022203">
    <property type="protein sequence ID" value="ATB44569.1"/>
    <property type="molecule type" value="Genomic_DNA"/>
</dbReference>
<reference evidence="3 4" key="1">
    <citation type="submission" date="2017-06" db="EMBL/GenBank/DDBJ databases">
        <title>Sequencing and comparative analysis of myxobacterial genomes.</title>
        <authorList>
            <person name="Rupp O."/>
            <person name="Goesmann A."/>
            <person name="Sogaard-Andersen L."/>
        </authorList>
    </citation>
    <scope>NUCLEOTIDE SEQUENCE [LARGE SCALE GENOMIC DNA]</scope>
    <source>
        <strain evidence="3 4">DSM 14697</strain>
    </source>
</reference>
<evidence type="ECO:0000256" key="2">
    <source>
        <dbReference type="SAM" id="SignalP"/>
    </source>
</evidence>
<organism evidence="3 4">
    <name type="scientific">Corallococcus macrosporus DSM 14697</name>
    <dbReference type="NCBI Taxonomy" id="1189310"/>
    <lineage>
        <taxon>Bacteria</taxon>
        <taxon>Pseudomonadati</taxon>
        <taxon>Myxococcota</taxon>
        <taxon>Myxococcia</taxon>
        <taxon>Myxococcales</taxon>
        <taxon>Cystobacterineae</taxon>
        <taxon>Myxococcaceae</taxon>
        <taxon>Corallococcus</taxon>
    </lineage>
</organism>
<dbReference type="Proteomes" id="UP000217343">
    <property type="component" value="Chromosome"/>
</dbReference>
<keyword evidence="1" id="KW-0472">Membrane</keyword>
<keyword evidence="1" id="KW-0812">Transmembrane</keyword>
<dbReference type="AlphaFoldDB" id="A0A250JL08"/>
<keyword evidence="2" id="KW-0732">Signal</keyword>
<protein>
    <recommendedName>
        <fullName evidence="5">Lipoprotein</fullName>
    </recommendedName>
</protein>
<name>A0A250JL08_9BACT</name>
<feature type="chain" id="PRO_5012377272" description="Lipoprotein" evidence="2">
    <location>
        <begin position="27"/>
        <end position="168"/>
    </location>
</feature>